<protein>
    <submittedName>
        <fullName evidence="3">Uncharacterized protein</fullName>
    </submittedName>
</protein>
<dbReference type="OrthoDB" id="512972at2759"/>
<organism evidence="3 4">
    <name type="scientific">Micractinium conductrix</name>
    <dbReference type="NCBI Taxonomy" id="554055"/>
    <lineage>
        <taxon>Eukaryota</taxon>
        <taxon>Viridiplantae</taxon>
        <taxon>Chlorophyta</taxon>
        <taxon>core chlorophytes</taxon>
        <taxon>Trebouxiophyceae</taxon>
        <taxon>Chlorellales</taxon>
        <taxon>Chlorellaceae</taxon>
        <taxon>Chlorella clade</taxon>
        <taxon>Micractinium</taxon>
    </lineage>
</organism>
<keyword evidence="1" id="KW-0175">Coiled coil</keyword>
<reference evidence="3 4" key="1">
    <citation type="journal article" date="2018" name="Plant J.">
        <title>Genome sequences of Chlorella sorokiniana UTEX 1602 and Micractinium conductrix SAG 241.80: implications to maltose excretion by a green alga.</title>
        <authorList>
            <person name="Arriola M.B."/>
            <person name="Velmurugan N."/>
            <person name="Zhang Y."/>
            <person name="Plunkett M.H."/>
            <person name="Hondzo H."/>
            <person name="Barney B.M."/>
        </authorList>
    </citation>
    <scope>NUCLEOTIDE SEQUENCE [LARGE SCALE GENOMIC DNA]</scope>
    <source>
        <strain evidence="3 4">SAG 241.80</strain>
    </source>
</reference>
<accession>A0A2P6VI60</accession>
<keyword evidence="4" id="KW-1185">Reference proteome</keyword>
<feature type="compositionally biased region" description="Polar residues" evidence="2">
    <location>
        <begin position="71"/>
        <end position="82"/>
    </location>
</feature>
<feature type="region of interest" description="Disordered" evidence="2">
    <location>
        <begin position="13"/>
        <end position="115"/>
    </location>
</feature>
<feature type="coiled-coil region" evidence="1">
    <location>
        <begin position="247"/>
        <end position="365"/>
    </location>
</feature>
<feature type="coiled-coil region" evidence="1">
    <location>
        <begin position="140"/>
        <end position="167"/>
    </location>
</feature>
<evidence type="ECO:0000256" key="2">
    <source>
        <dbReference type="SAM" id="MobiDB-lite"/>
    </source>
</evidence>
<dbReference type="EMBL" id="LHPF02000006">
    <property type="protein sequence ID" value="PSC73771.1"/>
    <property type="molecule type" value="Genomic_DNA"/>
</dbReference>
<feature type="coiled-coil region" evidence="1">
    <location>
        <begin position="444"/>
        <end position="478"/>
    </location>
</feature>
<evidence type="ECO:0000313" key="4">
    <source>
        <dbReference type="Proteomes" id="UP000239649"/>
    </source>
</evidence>
<comment type="caution">
    <text evidence="3">The sequence shown here is derived from an EMBL/GenBank/DDBJ whole genome shotgun (WGS) entry which is preliminary data.</text>
</comment>
<gene>
    <name evidence="3" type="ORF">C2E20_3106</name>
</gene>
<feature type="compositionally biased region" description="Low complexity" evidence="2">
    <location>
        <begin position="104"/>
        <end position="115"/>
    </location>
</feature>
<evidence type="ECO:0000313" key="3">
    <source>
        <dbReference type="EMBL" id="PSC73771.1"/>
    </source>
</evidence>
<sequence length="523" mass="54296">MEDSLDALFRGLSLAHSPAKGRRASLGSCAATPAERRKSSVRLPDSHPVSPASSDGGSGGSPGATPKLRQRSPTSPPATSHFSIAAYRGGSVTPASAGAASLGRTPASALPPRAPTTALPTVVEERITLNLFVQDASPRQEAAAEEAAALRQELQGLRTQLAAAQAAAAASAAAQQQQQQAAPGDPSNVALVVNVADAAPAVTPEAAVQLVLNVVEPAAPISPAAADGSSRATAVLRQQLTRAEACREELARQAGQLKGRIAKLEGAVLAGESRMRMQAAELAALKAGSRELESELAAAQAQVGVTPERARSARQRLAERAEAAQAAAEAAQAAADSGAARVQRLEELIALKEAERLELAEFTAAEHLLLTEAQAALAAGAAQARADAGAAAAQLAEIRQRLVDTDAALLQRDDEVKQLQGELEAAQGATAAAAQLAGEWRQRAEAYDRDRQAAAANIRKAERELEAVAQDSERMFRQLNYVRTRLVGQLGGLDAAVPDVGKLARELQSWCDREAAQRMRAKT</sequence>
<name>A0A2P6VI60_9CHLO</name>
<dbReference type="AlphaFoldDB" id="A0A2P6VI60"/>
<evidence type="ECO:0000256" key="1">
    <source>
        <dbReference type="SAM" id="Coils"/>
    </source>
</evidence>
<proteinExistence type="predicted"/>
<dbReference type="Proteomes" id="UP000239649">
    <property type="component" value="Unassembled WGS sequence"/>
</dbReference>